<feature type="compositionally biased region" description="Polar residues" evidence="1">
    <location>
        <begin position="203"/>
        <end position="224"/>
    </location>
</feature>
<name>A0ABQ8K2Z6_9APHY</name>
<dbReference type="PANTHER" id="PTHR35711:SF1">
    <property type="entry name" value="ECTODERMAL, ISOFORM F"/>
    <property type="match status" value="1"/>
</dbReference>
<dbReference type="Proteomes" id="UP000814176">
    <property type="component" value="Unassembled WGS sequence"/>
</dbReference>
<dbReference type="GeneID" id="72002547"/>
<gene>
    <name evidence="3" type="ORF">C8Q71DRAFT_727011</name>
</gene>
<comment type="caution">
    <text evidence="3">The sequence shown here is derived from an EMBL/GenBank/DDBJ whole genome shotgun (WGS) entry which is preliminary data.</text>
</comment>
<feature type="compositionally biased region" description="Acidic residues" evidence="1">
    <location>
        <begin position="273"/>
        <end position="283"/>
    </location>
</feature>
<feature type="compositionally biased region" description="Low complexity" evidence="1">
    <location>
        <begin position="825"/>
        <end position="856"/>
    </location>
</feature>
<feature type="domain" description="DUF6532" evidence="2">
    <location>
        <begin position="540"/>
        <end position="760"/>
    </location>
</feature>
<accession>A0ABQ8K2Z6</accession>
<protein>
    <recommendedName>
        <fullName evidence="2">DUF6532 domain-containing protein</fullName>
    </recommendedName>
</protein>
<dbReference type="Pfam" id="PF20149">
    <property type="entry name" value="DUF6532"/>
    <property type="match status" value="1"/>
</dbReference>
<keyword evidence="4" id="KW-1185">Reference proteome</keyword>
<feature type="compositionally biased region" description="Basic and acidic residues" evidence="1">
    <location>
        <begin position="382"/>
        <end position="415"/>
    </location>
</feature>
<dbReference type="EMBL" id="JADCUA010000027">
    <property type="protein sequence ID" value="KAH9831183.1"/>
    <property type="molecule type" value="Genomic_DNA"/>
</dbReference>
<dbReference type="RefSeq" id="XP_047774344.1">
    <property type="nucleotide sequence ID" value="XM_047921815.1"/>
</dbReference>
<feature type="region of interest" description="Disordered" evidence="1">
    <location>
        <begin position="824"/>
        <end position="888"/>
    </location>
</feature>
<dbReference type="InterPro" id="IPR045341">
    <property type="entry name" value="DUF6532"/>
</dbReference>
<feature type="compositionally biased region" description="Basic residues" evidence="1">
    <location>
        <begin position="333"/>
        <end position="343"/>
    </location>
</feature>
<proteinExistence type="predicted"/>
<feature type="region of interest" description="Disordered" evidence="1">
    <location>
        <begin position="786"/>
        <end position="812"/>
    </location>
</feature>
<feature type="compositionally biased region" description="Basic residues" evidence="1">
    <location>
        <begin position="467"/>
        <end position="476"/>
    </location>
</feature>
<reference evidence="3 4" key="1">
    <citation type="journal article" date="2021" name="Environ. Microbiol.">
        <title>Gene family expansions and transcriptome signatures uncover fungal adaptations to wood decay.</title>
        <authorList>
            <person name="Hage H."/>
            <person name="Miyauchi S."/>
            <person name="Viragh M."/>
            <person name="Drula E."/>
            <person name="Min B."/>
            <person name="Chaduli D."/>
            <person name="Navarro D."/>
            <person name="Favel A."/>
            <person name="Norest M."/>
            <person name="Lesage-Meessen L."/>
            <person name="Balint B."/>
            <person name="Merenyi Z."/>
            <person name="de Eugenio L."/>
            <person name="Morin E."/>
            <person name="Martinez A.T."/>
            <person name="Baldrian P."/>
            <person name="Stursova M."/>
            <person name="Martinez M.J."/>
            <person name="Novotny C."/>
            <person name="Magnuson J.K."/>
            <person name="Spatafora J.W."/>
            <person name="Maurice S."/>
            <person name="Pangilinan J."/>
            <person name="Andreopoulos W."/>
            <person name="LaButti K."/>
            <person name="Hundley H."/>
            <person name="Na H."/>
            <person name="Kuo A."/>
            <person name="Barry K."/>
            <person name="Lipzen A."/>
            <person name="Henrissat B."/>
            <person name="Riley R."/>
            <person name="Ahrendt S."/>
            <person name="Nagy L.G."/>
            <person name="Grigoriev I.V."/>
            <person name="Martin F."/>
            <person name="Rosso M.N."/>
        </authorList>
    </citation>
    <scope>NUCLEOTIDE SEQUENCE [LARGE SCALE GENOMIC DNA]</scope>
    <source>
        <strain evidence="3 4">CIRM-BRFM 1785</strain>
    </source>
</reference>
<evidence type="ECO:0000313" key="4">
    <source>
        <dbReference type="Proteomes" id="UP000814176"/>
    </source>
</evidence>
<dbReference type="PANTHER" id="PTHR35711">
    <property type="entry name" value="EXPRESSED PROTEIN"/>
    <property type="match status" value="1"/>
</dbReference>
<evidence type="ECO:0000259" key="2">
    <source>
        <dbReference type="Pfam" id="PF20149"/>
    </source>
</evidence>
<feature type="region of interest" description="Disordered" evidence="1">
    <location>
        <begin position="201"/>
        <end position="483"/>
    </location>
</feature>
<feature type="compositionally biased region" description="Acidic residues" evidence="1">
    <location>
        <begin position="786"/>
        <end position="804"/>
    </location>
</feature>
<feature type="compositionally biased region" description="Basic and acidic residues" evidence="1">
    <location>
        <begin position="249"/>
        <end position="262"/>
    </location>
</feature>
<organism evidence="3 4">
    <name type="scientific">Rhodofomes roseus</name>
    <dbReference type="NCBI Taxonomy" id="34475"/>
    <lineage>
        <taxon>Eukaryota</taxon>
        <taxon>Fungi</taxon>
        <taxon>Dikarya</taxon>
        <taxon>Basidiomycota</taxon>
        <taxon>Agaricomycotina</taxon>
        <taxon>Agaricomycetes</taxon>
        <taxon>Polyporales</taxon>
        <taxon>Rhodofomes</taxon>
    </lineage>
</organism>
<evidence type="ECO:0000313" key="3">
    <source>
        <dbReference type="EMBL" id="KAH9831183.1"/>
    </source>
</evidence>
<evidence type="ECO:0000256" key="1">
    <source>
        <dbReference type="SAM" id="MobiDB-lite"/>
    </source>
</evidence>
<feature type="compositionally biased region" description="Acidic residues" evidence="1">
    <location>
        <begin position="416"/>
        <end position="458"/>
    </location>
</feature>
<feature type="compositionally biased region" description="Low complexity" evidence="1">
    <location>
        <begin position="233"/>
        <end position="242"/>
    </location>
</feature>
<sequence length="888" mass="99156">MPNVRVEPTAEAHIARYYRLIEVIKGEAAVEPRLLPVSRGEWLSWANCRGLFESYCKAVTDDPNSVPSPYSFNDVVEVMNYIDEIFQRYKLPHDSLGAPYPTIAWSEESVLHREAIDEPLAPVSYQLDPLYVPEYRRLPDNFNHLANAVHRLSEDQQEIRRILGSLSTSVAELGGRERGINVGEPVRDAAGRRGVQMGAYQRMTRSAASKQAENPAGQRSTASKGTKDKQKVVKAAATSSAAAKKKSQKAQEKQREKEERTDKIRKRKSKMMEEDEASHDEEDVRPQKKKSRSRNDNAQEEDEPANDTAQGNKVADVVMQDQTADSEGEQPKKPRPMPKRKYGQHAEPAPTLDADEEDLARTLVTFTKKQDKGKNRANNNSDDERSKSPAASDDSRKNSDKAKRTAAGPHDKPSDDSDQDDSSKDDDQEEGEAYEDDRDEEDEEETDHAEEGQSDDDGMIVLSDSRRKGKGARPKAYRTGGAKGARLRVSDLPTWLVPLFHAAQDALRLRTALKSAWTKEPSVVSKRLPSVDDLIKASVQDAYEKGDKKVRDSWRMLQDRKGKDNSQRERHRQDMHKLIVRALSQTRNELKGKASQVIQKAYDLSPHLYSLDDRRPIALWLIGKVSVKMGDRTALLPRFIFGEIEHNLGKEQGSSVEKSEALIMNYIMSKYNRLLPFRHPAIQELIYLYWGPAKREGACIKAAMVDFKKVPLNLIALVCTAIEGALADVAAQVEEDNEVNLKFANSVYAKKWDSLMSALEYMNNKPYLQETQSLIWSYIRSKMQGDEDGDMDAVEENQEEEEDGERVGGAAIDLDQLNVTLPAVASGSKAKTPAASKTAAGSSKDAANAESGPSRPSRSKSGAKKAQESSGEQTSSSEREVDELGNEW</sequence>